<accession>A0A8H3HUA4</accession>
<keyword evidence="1 4" id="KW-0813">Transport</keyword>
<reference evidence="9" key="1">
    <citation type="submission" date="2021-01" db="EMBL/GenBank/DDBJ databases">
        <authorList>
            <person name="Kaushik A."/>
        </authorList>
    </citation>
    <scope>NUCLEOTIDE SEQUENCE</scope>
    <source>
        <strain evidence="9">AG5</strain>
    </source>
</reference>
<evidence type="ECO:0000256" key="6">
    <source>
        <dbReference type="SAM" id="Phobius"/>
    </source>
</evidence>
<evidence type="ECO:0000313" key="10">
    <source>
        <dbReference type="Proteomes" id="UP000663827"/>
    </source>
</evidence>
<evidence type="ECO:0000256" key="4">
    <source>
        <dbReference type="RuleBase" id="RU367079"/>
    </source>
</evidence>
<feature type="region of interest" description="Disordered" evidence="5">
    <location>
        <begin position="563"/>
        <end position="590"/>
    </location>
</feature>
<dbReference type="GO" id="GO:0006904">
    <property type="term" value="P:vesicle docking involved in exocytosis"/>
    <property type="evidence" value="ECO:0007669"/>
    <property type="project" value="InterPro"/>
</dbReference>
<feature type="region of interest" description="Disordered" evidence="5">
    <location>
        <begin position="22"/>
        <end position="57"/>
    </location>
</feature>
<feature type="domain" description="Exocyst complex component Sec8 middle helical bundle" evidence="8">
    <location>
        <begin position="932"/>
        <end position="965"/>
    </location>
</feature>
<dbReference type="PANTHER" id="PTHR14146:SF0">
    <property type="entry name" value="EXOCYST COMPLEX COMPONENT 4"/>
    <property type="match status" value="1"/>
</dbReference>
<keyword evidence="6" id="KW-0472">Membrane</keyword>
<feature type="compositionally biased region" description="Polar residues" evidence="5">
    <location>
        <begin position="903"/>
        <end position="913"/>
    </location>
</feature>
<dbReference type="GO" id="GO:0015031">
    <property type="term" value="P:protein transport"/>
    <property type="evidence" value="ECO:0007669"/>
    <property type="project" value="UniProtKB-KW"/>
</dbReference>
<keyword evidence="6" id="KW-0812">Transmembrane</keyword>
<protein>
    <recommendedName>
        <fullName evidence="4">Exocyst complex component Sec8</fullName>
    </recommendedName>
</protein>
<dbReference type="GO" id="GO:0006893">
    <property type="term" value="P:Golgi to plasma membrane transport"/>
    <property type="evidence" value="ECO:0007669"/>
    <property type="project" value="TreeGrafter"/>
</dbReference>
<dbReference type="InterPro" id="IPR007191">
    <property type="entry name" value="Sec8_exocyst_N"/>
</dbReference>
<dbReference type="Proteomes" id="UP000663827">
    <property type="component" value="Unassembled WGS sequence"/>
</dbReference>
<comment type="caution">
    <text evidence="9">The sequence shown here is derived from an EMBL/GenBank/DDBJ whole genome shotgun (WGS) entry which is preliminary data.</text>
</comment>
<dbReference type="InterPro" id="IPR048630">
    <property type="entry name" value="Sec8_M"/>
</dbReference>
<feature type="compositionally biased region" description="Polar residues" evidence="5">
    <location>
        <begin position="37"/>
        <end position="47"/>
    </location>
</feature>
<organism evidence="9 10">
    <name type="scientific">Rhizoctonia solani</name>
    <dbReference type="NCBI Taxonomy" id="456999"/>
    <lineage>
        <taxon>Eukaryota</taxon>
        <taxon>Fungi</taxon>
        <taxon>Dikarya</taxon>
        <taxon>Basidiomycota</taxon>
        <taxon>Agaricomycotina</taxon>
        <taxon>Agaricomycetes</taxon>
        <taxon>Cantharellales</taxon>
        <taxon>Ceratobasidiaceae</taxon>
        <taxon>Rhizoctonia</taxon>
    </lineage>
</organism>
<keyword evidence="3 4" id="KW-0653">Protein transport</keyword>
<evidence type="ECO:0000256" key="2">
    <source>
        <dbReference type="ARBA" id="ARBA00022483"/>
    </source>
</evidence>
<name>A0A8H3HUA4_9AGAM</name>
<gene>
    <name evidence="9" type="ORF">RDB_LOCUS58412</name>
</gene>
<dbReference type="GO" id="GO:0006612">
    <property type="term" value="P:protein targeting to membrane"/>
    <property type="evidence" value="ECO:0007669"/>
    <property type="project" value="UniProtKB-UniRule"/>
</dbReference>
<feature type="compositionally biased region" description="Pro residues" evidence="5">
    <location>
        <begin position="570"/>
        <end position="586"/>
    </location>
</feature>
<feature type="region of interest" description="Disordered" evidence="5">
    <location>
        <begin position="1365"/>
        <end position="1418"/>
    </location>
</feature>
<feature type="compositionally biased region" description="Basic and acidic residues" evidence="5">
    <location>
        <begin position="1398"/>
        <end position="1412"/>
    </location>
</feature>
<keyword evidence="2 4" id="KW-0268">Exocytosis</keyword>
<dbReference type="GO" id="GO:0090522">
    <property type="term" value="P:vesicle tethering involved in exocytosis"/>
    <property type="evidence" value="ECO:0007669"/>
    <property type="project" value="UniProtKB-UniRule"/>
</dbReference>
<dbReference type="InterPro" id="IPR039682">
    <property type="entry name" value="Sec8/EXOC4"/>
</dbReference>
<sequence length="1418" mass="154418">MPHALAKYLTDLKMRPAADVSFSVSDDPRQSVVDPPTSRTHSRNPSASAHPASVVDSATAVKTPDNIESDSFLYIEMLLEALAVLGALGGALDAVNQRLGIEIFTLVESVISDVHERAEFVRRGLEQSHPGSGNMGSGGGIYVFVGEGPGALRLAALEGAAKKADHEILRDMCWTLYSKLDAVVQGLRVVSEVSDRIASRRDFKDTSGSNPGQLFPLANAWSSIRSEVRNLLHEHITDEGSGATAGRNPISSINEILRTGKFGRDKSKGAFHFADTDPKPVNRALRAHEEGITQVLRSTVPGLITTLAGDTGAQFTTGPDASEHRLLVRPDAFHVSVLFQPTLAFLERAAACLPDGVAEGAGETGGGSLFLDDFVVRVYLPQLEEKVSSLFHQAVGGLDAFQEDTHSGRISEQPLVKASMQLMALINSLCIMLQATPLHRENYARLILGVIIQFYQRCYERFLDLVSRSAFSGEISSIAATWAQRPEVAACLGELYSTPLHELSQRRTLCKQETRVELTFLANAVVEKEDLLPHVRDLTALGSLYRSLLLGMKLTLEDAPAAVNEARASPRPPPSPRSPRQPPSSPFSPRIPLEVVQASNMPSDGVRLPLSRAMAQSNRTHTKFTQISVPHLRVLMSPKEGSSVALASFNPVSLALALLDESSVGRDLDSFRRTKGMLERALKGTVDKHYQAFAASLPHHNKLISLLSDTQKHIAETRACLTDARAALSHQRADLVQFWSRGQTIEEMLRILDEIERLKNIPDQLESLMSEKKLLQAALLLVRSQKTITNAELMEIGALTDLRLYLSGQETALRDIMIEELHAHLYLKSFWCESRWAAYKPGQDSLPDLYSSSSSNELPAISSPDTMPHALAKYLTDLKMRPAADVSFSVSEDRRQSVVDPPTSRTHSRNPSASAHPASVVDSATAVKTPDNIESDSFLYIEMLLEALAVLGALGGALDALVNRTVDDAYIHNPSQPNGTQSHLDGIQYHPAWSHDNSNSNQFNSTYSTSTKASSNLAYFFRGGLYAIRPVFQSSLVPPGDAIYYYGETGGSDHGPVKVYLDGDTGGEMIYTNTSTPSIQYQQLLWNKTNLGSGDHQIIVSHQGQAGQVVGLDYLIIESTNATGFTPSQAGPAASDIPPGAIIVDDNNLQHFSYNGWEDFNSEDSNSLFYNHTLHRTTVPGTYFTFNFTGTAAWYITDMYKTHAVVSVTLDGQFNKIANSFSDGQLSQRIIWEAKGLEYGKHTVVVKHEDNRGLFATVDYFMYLPGESSQKPKSSAGPIAGGVVGGIALIALCIAAYMLIRRRRATKSRSHLNSDVNNAYNQPPLLLNPGTGHGSAQLATPQPACNWGYATTPYFLQEAGISSAGGPNRRLKESPAPNVIGPLSPATISTGDLTTSESYRDEPDLRDRERHIGPPPYA</sequence>
<keyword evidence="6" id="KW-1133">Transmembrane helix</keyword>
<proteinExistence type="inferred from homology"/>
<feature type="compositionally biased region" description="Polar residues" evidence="5">
    <location>
        <begin position="1386"/>
        <end position="1397"/>
    </location>
</feature>
<evidence type="ECO:0000256" key="5">
    <source>
        <dbReference type="SAM" id="MobiDB-lite"/>
    </source>
</evidence>
<dbReference type="GO" id="GO:0000145">
    <property type="term" value="C:exocyst"/>
    <property type="evidence" value="ECO:0007669"/>
    <property type="project" value="UniProtKB-UniRule"/>
</dbReference>
<dbReference type="Pfam" id="PF20652">
    <property type="entry name" value="Sec8_C"/>
    <property type="match status" value="2"/>
</dbReference>
<feature type="transmembrane region" description="Helical" evidence="6">
    <location>
        <begin position="1279"/>
        <end position="1300"/>
    </location>
</feature>
<dbReference type="EMBL" id="CAJNJQ010001167">
    <property type="protein sequence ID" value="CAE7124304.1"/>
    <property type="molecule type" value="Genomic_DNA"/>
</dbReference>
<comment type="similarity">
    <text evidence="4">Belongs to the SEC8 family.</text>
</comment>
<evidence type="ECO:0000313" key="9">
    <source>
        <dbReference type="EMBL" id="CAE7124304.1"/>
    </source>
</evidence>
<evidence type="ECO:0000256" key="1">
    <source>
        <dbReference type="ARBA" id="ARBA00022448"/>
    </source>
</evidence>
<comment type="function">
    <text evidence="4">Component of the exocyst complex involved in the docking of exocytic vesicles with fusion sites on the plasma membrane.</text>
</comment>
<dbReference type="Pfam" id="PF04048">
    <property type="entry name" value="Sec8_N"/>
    <property type="match status" value="1"/>
</dbReference>
<dbReference type="Gene3D" id="2.60.120.260">
    <property type="entry name" value="Galactose-binding domain-like"/>
    <property type="match status" value="2"/>
</dbReference>
<evidence type="ECO:0000259" key="8">
    <source>
        <dbReference type="Pfam" id="PF20652"/>
    </source>
</evidence>
<evidence type="ECO:0000259" key="7">
    <source>
        <dbReference type="Pfam" id="PF04048"/>
    </source>
</evidence>
<evidence type="ECO:0000256" key="3">
    <source>
        <dbReference type="ARBA" id="ARBA00022927"/>
    </source>
</evidence>
<feature type="domain" description="Exocyst complex component Sec8 N-terminal" evidence="7">
    <location>
        <begin position="644"/>
        <end position="767"/>
    </location>
</feature>
<feature type="region of interest" description="Disordered" evidence="5">
    <location>
        <begin position="887"/>
        <end position="923"/>
    </location>
</feature>
<dbReference type="PANTHER" id="PTHR14146">
    <property type="entry name" value="EXOCYST COMPLEX COMPONENT 4"/>
    <property type="match status" value="1"/>
</dbReference>
<feature type="domain" description="Exocyst complex component Sec8 middle helical bundle" evidence="8">
    <location>
        <begin position="66"/>
        <end position="343"/>
    </location>
</feature>